<dbReference type="AlphaFoldDB" id="V8C4F2"/>
<dbReference type="RefSeq" id="WP_023928828.1">
    <property type="nucleotide sequence ID" value="NZ_KI669456.1"/>
</dbReference>
<gene>
    <name evidence="1" type="ORF">HMPREF2086_01985</name>
</gene>
<evidence type="ECO:0000313" key="2">
    <source>
        <dbReference type="Proteomes" id="UP000018731"/>
    </source>
</evidence>
<organism evidence="1 2">
    <name type="scientific">Helicobacter macacae MIT 99-5501</name>
    <dbReference type="NCBI Taxonomy" id="1357400"/>
    <lineage>
        <taxon>Bacteria</taxon>
        <taxon>Pseudomonadati</taxon>
        <taxon>Campylobacterota</taxon>
        <taxon>Epsilonproteobacteria</taxon>
        <taxon>Campylobacterales</taxon>
        <taxon>Helicobacteraceae</taxon>
        <taxon>Helicobacter</taxon>
    </lineage>
</organism>
<dbReference type="Proteomes" id="UP000018731">
    <property type="component" value="Unassembled WGS sequence"/>
</dbReference>
<comment type="caution">
    <text evidence="1">The sequence shown here is derived from an EMBL/GenBank/DDBJ whole genome shotgun (WGS) entry which is preliminary data.</text>
</comment>
<dbReference type="EMBL" id="AZJI01000010">
    <property type="protein sequence ID" value="ETD22254.1"/>
    <property type="molecule type" value="Genomic_DNA"/>
</dbReference>
<dbReference type="STRING" id="1357400.HMPREF2086_01985"/>
<keyword evidence="2" id="KW-1185">Reference proteome</keyword>
<evidence type="ECO:0000313" key="1">
    <source>
        <dbReference type="EMBL" id="ETD22254.1"/>
    </source>
</evidence>
<name>V8C4F2_9HELI</name>
<sequence length="541" mass="60345">MPHISIKRLAYFDGEVLLNYALTPIKSKASLTRISCVGYENLILCSVQEKELKKAYDDFGSSFGGGFATNTTEGFAKDFAHFSRTSYASVAKSNHAQNAKTTFISSIASVPDFMNLSRSQIEIGLYHHCLKGGILEKNVDYVLSFMRLKSGVFKVFALEKEQAHCDIIVPLLLLPFGIEAMPSGVFLLHNWLMFYENGDLLYDCYCDSGEKLEEALHFLRAAYGKQNPEVAYLGGFIQNHIERHNQAQSKQNQKKQDNEMTQSETMLPNAKFTHKTPIDDSKQIFSQDLEVLTSSSLTQLTPLSSLAPLSPLLSLASFSRLDSSVEKLCFDFVLQSVELSDMASDMDTIEHSLQSRANFHKPKPLYNKNKKHLFQTQSFWSGLKALACCAIVLVLPFCKLGYAKYTQSKATSLKEQNENALALAKQERIKNAMTSRTLESLDSALHLLATLHSPYTPKLEIISKISSIASKSSVWIGALSLQENDEIQNLDLSIYANEEGHIEVFLQELSKHFALIDSTSYAKDDIFAANISAMLASKVVL</sequence>
<dbReference type="PATRIC" id="fig|1357400.3.peg.2685"/>
<dbReference type="HOGENOM" id="CLU_503234_0_0_7"/>
<protein>
    <submittedName>
        <fullName evidence="1">Uncharacterized protein</fullName>
    </submittedName>
</protein>
<accession>V8C4F2</accession>
<dbReference type="OrthoDB" id="9960647at2"/>
<reference evidence="1 2" key="1">
    <citation type="journal article" date="2014" name="Genome Announc.">
        <title>Draft genome sequences of six enterohepatic helicobacter species isolated from humans and one from rhesus macaques.</title>
        <authorList>
            <person name="Shen Z."/>
            <person name="Sheh A."/>
            <person name="Young S.K."/>
            <person name="Abouelliel A."/>
            <person name="Ward D.V."/>
            <person name="Earl A.M."/>
            <person name="Fox J.G."/>
        </authorList>
    </citation>
    <scope>NUCLEOTIDE SEQUENCE [LARGE SCALE GENOMIC DNA]</scope>
    <source>
        <strain evidence="1 2">MIT 99-5501</strain>
    </source>
</reference>
<proteinExistence type="predicted"/>